<evidence type="ECO:0008006" key="4">
    <source>
        <dbReference type="Google" id="ProtNLM"/>
    </source>
</evidence>
<evidence type="ECO:0000313" key="3">
    <source>
        <dbReference type="Proteomes" id="UP001218188"/>
    </source>
</evidence>
<comment type="caution">
    <text evidence="2">The sequence shown here is derived from an EMBL/GenBank/DDBJ whole genome shotgun (WGS) entry which is preliminary data.</text>
</comment>
<proteinExistence type="predicted"/>
<keyword evidence="3" id="KW-1185">Reference proteome</keyword>
<protein>
    <recommendedName>
        <fullName evidence="4">Secreted protein</fullName>
    </recommendedName>
</protein>
<dbReference type="AlphaFoldDB" id="A0AAD6WX24"/>
<evidence type="ECO:0000256" key="1">
    <source>
        <dbReference type="SAM" id="SignalP"/>
    </source>
</evidence>
<reference evidence="2" key="1">
    <citation type="submission" date="2023-03" db="EMBL/GenBank/DDBJ databases">
        <title>Massive genome expansion in bonnet fungi (Mycena s.s.) driven by repeated elements and novel gene families across ecological guilds.</title>
        <authorList>
            <consortium name="Lawrence Berkeley National Laboratory"/>
            <person name="Harder C.B."/>
            <person name="Miyauchi S."/>
            <person name="Viragh M."/>
            <person name="Kuo A."/>
            <person name="Thoen E."/>
            <person name="Andreopoulos B."/>
            <person name="Lu D."/>
            <person name="Skrede I."/>
            <person name="Drula E."/>
            <person name="Henrissat B."/>
            <person name="Morin E."/>
            <person name="Kohler A."/>
            <person name="Barry K."/>
            <person name="LaButti K."/>
            <person name="Morin E."/>
            <person name="Salamov A."/>
            <person name="Lipzen A."/>
            <person name="Mereny Z."/>
            <person name="Hegedus B."/>
            <person name="Baldrian P."/>
            <person name="Stursova M."/>
            <person name="Weitz H."/>
            <person name="Taylor A."/>
            <person name="Grigoriev I.V."/>
            <person name="Nagy L.G."/>
            <person name="Martin F."/>
            <person name="Kauserud H."/>
        </authorList>
    </citation>
    <scope>NUCLEOTIDE SEQUENCE</scope>
    <source>
        <strain evidence="2">CBHHK200</strain>
    </source>
</reference>
<dbReference type="EMBL" id="JARJCM010000112">
    <property type="protein sequence ID" value="KAJ7028387.1"/>
    <property type="molecule type" value="Genomic_DNA"/>
</dbReference>
<accession>A0AAD6WX24</accession>
<sequence length="74" mass="8429">MIRKLSWLISTTSWLIFSEIPPEFINVPDGEQSPRKERAFHRNCANSFHFCFSTSCGLCNSVRCANFTASLGNR</sequence>
<gene>
    <name evidence="2" type="ORF">C8F04DRAFT_1119186</name>
</gene>
<feature type="chain" id="PRO_5042293169" description="Secreted protein" evidence="1">
    <location>
        <begin position="19"/>
        <end position="74"/>
    </location>
</feature>
<name>A0AAD6WX24_9AGAR</name>
<evidence type="ECO:0000313" key="2">
    <source>
        <dbReference type="EMBL" id="KAJ7028387.1"/>
    </source>
</evidence>
<organism evidence="2 3">
    <name type="scientific">Mycena alexandri</name>
    <dbReference type="NCBI Taxonomy" id="1745969"/>
    <lineage>
        <taxon>Eukaryota</taxon>
        <taxon>Fungi</taxon>
        <taxon>Dikarya</taxon>
        <taxon>Basidiomycota</taxon>
        <taxon>Agaricomycotina</taxon>
        <taxon>Agaricomycetes</taxon>
        <taxon>Agaricomycetidae</taxon>
        <taxon>Agaricales</taxon>
        <taxon>Marasmiineae</taxon>
        <taxon>Mycenaceae</taxon>
        <taxon>Mycena</taxon>
    </lineage>
</organism>
<keyword evidence="1" id="KW-0732">Signal</keyword>
<dbReference type="Proteomes" id="UP001218188">
    <property type="component" value="Unassembled WGS sequence"/>
</dbReference>
<feature type="signal peptide" evidence="1">
    <location>
        <begin position="1"/>
        <end position="18"/>
    </location>
</feature>